<accession>A0A7W5Z5N1</accession>
<keyword evidence="6 7" id="KW-0223">Dioxygenase</keyword>
<dbReference type="RefSeq" id="WP_183753632.1">
    <property type="nucleotide sequence ID" value="NZ_JACICC010000006.1"/>
</dbReference>
<keyword evidence="8" id="KW-1185">Reference proteome</keyword>
<reference evidence="7 8" key="1">
    <citation type="submission" date="2020-08" db="EMBL/GenBank/DDBJ databases">
        <title>Genomic Encyclopedia of Type Strains, Phase IV (KMG-IV): sequencing the most valuable type-strain genomes for metagenomic binning, comparative biology and taxonomic classification.</title>
        <authorList>
            <person name="Goeker M."/>
        </authorList>
    </citation>
    <scope>NUCLEOTIDE SEQUENCE [LARGE SCALE GENOMIC DNA]</scope>
    <source>
        <strain evidence="7 8">DSM 28760</strain>
    </source>
</reference>
<comment type="cofactor">
    <cofactor evidence="5 6">
        <name>Fe(2+)</name>
        <dbReference type="ChEBI" id="CHEBI:29033"/>
    </cofactor>
    <text evidence="5 6">Binds 1 Fe(2+) ion per subunit.</text>
</comment>
<proteinExistence type="inferred from homology"/>
<dbReference type="Proteomes" id="UP000537592">
    <property type="component" value="Unassembled WGS sequence"/>
</dbReference>
<dbReference type="EC" id="1.13.11.-" evidence="6"/>
<dbReference type="GO" id="GO:0010436">
    <property type="term" value="F:carotenoid dioxygenase activity"/>
    <property type="evidence" value="ECO:0007669"/>
    <property type="project" value="TreeGrafter"/>
</dbReference>
<evidence type="ECO:0000256" key="3">
    <source>
        <dbReference type="ARBA" id="ARBA00023002"/>
    </source>
</evidence>
<evidence type="ECO:0000313" key="7">
    <source>
        <dbReference type="EMBL" id="MBB3810568.1"/>
    </source>
</evidence>
<feature type="binding site" evidence="5">
    <location>
        <position position="255"/>
    </location>
    <ligand>
        <name>Fe cation</name>
        <dbReference type="ChEBI" id="CHEBI:24875"/>
        <note>catalytic</note>
    </ligand>
</feature>
<organism evidence="7 8">
    <name type="scientific">Pseudochelatococcus contaminans</name>
    <dbReference type="NCBI Taxonomy" id="1538103"/>
    <lineage>
        <taxon>Bacteria</taxon>
        <taxon>Pseudomonadati</taxon>
        <taxon>Pseudomonadota</taxon>
        <taxon>Alphaproteobacteria</taxon>
        <taxon>Hyphomicrobiales</taxon>
        <taxon>Chelatococcaceae</taxon>
        <taxon>Pseudochelatococcus</taxon>
    </lineage>
</organism>
<evidence type="ECO:0000256" key="1">
    <source>
        <dbReference type="ARBA" id="ARBA00006787"/>
    </source>
</evidence>
<evidence type="ECO:0000313" key="8">
    <source>
        <dbReference type="Proteomes" id="UP000537592"/>
    </source>
</evidence>
<dbReference type="Pfam" id="PF03055">
    <property type="entry name" value="RPE65"/>
    <property type="match status" value="1"/>
</dbReference>
<keyword evidence="3 6" id="KW-0560">Oxidoreductase</keyword>
<dbReference type="GO" id="GO:0016121">
    <property type="term" value="P:carotene catabolic process"/>
    <property type="evidence" value="ECO:0007669"/>
    <property type="project" value="TreeGrafter"/>
</dbReference>
<dbReference type="InterPro" id="IPR004294">
    <property type="entry name" value="Carotenoid_Oase"/>
</dbReference>
<feature type="binding site" evidence="5">
    <location>
        <position position="207"/>
    </location>
    <ligand>
        <name>Fe cation</name>
        <dbReference type="ChEBI" id="CHEBI:24875"/>
        <note>catalytic</note>
    </ligand>
</feature>
<evidence type="ECO:0000256" key="6">
    <source>
        <dbReference type="RuleBase" id="RU364048"/>
    </source>
</evidence>
<evidence type="ECO:0000256" key="4">
    <source>
        <dbReference type="ARBA" id="ARBA00023004"/>
    </source>
</evidence>
<sequence>MTGDPTTGRDATGMTAHAFTSSQAFTSFQAFTSSGDVPWTSADPYLSGNFKPVGREIINEDLVVTAGAIPRDLSGVYMRNGPNPLFQPISFCYPMDGDGMVHAVTIDSGRARYRNRFVETNSLKVERRVGHAVYGSFTAPHPVDPAILQPGENPGPMKNGAFINVIRHAGHLLALNEATTCYELTADLETIGEWTAGTDKPIRLGAHNRHHPETGSMFSLAYTWRSPEVLIHEIDVTGHLRRTMTLNLPAPTMIHDFILTERYIVIVAGPAVFDIDAARAGRSLLQWKPSLGMRIALLPLDGSPEIWIETDAFFVFHFANGFDRGGDIVIDYVHHESFDVEHPSSKATTFRRMVIDVARRQVSRDEFAGFDVEFPRVNDRLEARATRFAYMPTLSDSFNIPDQPPAVFNTMLKFDTERGEFRQHDFGNRIIGEAAFVPAPGKHGEDQGYLAVFAYDPQDRHSDFILLDAAHIEEEPVAVIRLPQRVPQGLHGNWIAST</sequence>
<dbReference type="GO" id="GO:0046872">
    <property type="term" value="F:metal ion binding"/>
    <property type="evidence" value="ECO:0007669"/>
    <property type="project" value="UniProtKB-KW"/>
</dbReference>
<keyword evidence="2 5" id="KW-0479">Metal-binding</keyword>
<dbReference type="AlphaFoldDB" id="A0A7W5Z5N1"/>
<keyword evidence="4 5" id="KW-0408">Iron</keyword>
<dbReference type="EMBL" id="JACICC010000006">
    <property type="protein sequence ID" value="MBB3810568.1"/>
    <property type="molecule type" value="Genomic_DNA"/>
</dbReference>
<dbReference type="PANTHER" id="PTHR10543">
    <property type="entry name" value="BETA-CAROTENE DIOXYGENASE"/>
    <property type="match status" value="1"/>
</dbReference>
<dbReference type="PANTHER" id="PTHR10543:SF89">
    <property type="entry name" value="CAROTENOID 9,10(9',10')-CLEAVAGE DIOXYGENASE 1"/>
    <property type="match status" value="1"/>
</dbReference>
<evidence type="ECO:0000256" key="5">
    <source>
        <dbReference type="PIRSR" id="PIRSR604294-1"/>
    </source>
</evidence>
<comment type="similarity">
    <text evidence="1 6">Belongs to the carotenoid oxygenase family.</text>
</comment>
<evidence type="ECO:0000256" key="2">
    <source>
        <dbReference type="ARBA" id="ARBA00022723"/>
    </source>
</evidence>
<comment type="caution">
    <text evidence="7">The sequence shown here is derived from an EMBL/GenBank/DDBJ whole genome shotgun (WGS) entry which is preliminary data.</text>
</comment>
<feature type="binding site" evidence="5">
    <location>
        <position position="491"/>
    </location>
    <ligand>
        <name>Fe cation</name>
        <dbReference type="ChEBI" id="CHEBI:24875"/>
        <note>catalytic</note>
    </ligand>
</feature>
<name>A0A7W5Z5N1_9HYPH</name>
<protein>
    <recommendedName>
        <fullName evidence="6">Dioxygenase</fullName>
        <ecNumber evidence="6">1.13.11.-</ecNumber>
    </recommendedName>
</protein>
<gene>
    <name evidence="7" type="ORF">FHS81_002669</name>
</gene>
<feature type="binding site" evidence="5">
    <location>
        <position position="317"/>
    </location>
    <ligand>
        <name>Fe cation</name>
        <dbReference type="ChEBI" id="CHEBI:24875"/>
        <note>catalytic</note>
    </ligand>
</feature>